<proteinExistence type="predicted"/>
<organism evidence="1">
    <name type="scientific">Florenciella parvula</name>
    <dbReference type="NCBI Taxonomy" id="236787"/>
    <lineage>
        <taxon>Eukaryota</taxon>
        <taxon>Sar</taxon>
        <taxon>Stramenopiles</taxon>
        <taxon>Ochrophyta</taxon>
        <taxon>Dictyochophyceae</taxon>
        <taxon>Florenciellales</taxon>
        <taxon>Florenciella</taxon>
    </lineage>
</organism>
<dbReference type="AlphaFoldDB" id="A0A7S2CJA3"/>
<protein>
    <submittedName>
        <fullName evidence="1">Uncharacterized protein</fullName>
    </submittedName>
</protein>
<reference evidence="1" key="1">
    <citation type="submission" date="2021-01" db="EMBL/GenBank/DDBJ databases">
        <authorList>
            <person name="Corre E."/>
            <person name="Pelletier E."/>
            <person name="Niang G."/>
            <person name="Scheremetjew M."/>
            <person name="Finn R."/>
            <person name="Kale V."/>
            <person name="Holt S."/>
            <person name="Cochrane G."/>
            <person name="Meng A."/>
            <person name="Brown T."/>
            <person name="Cohen L."/>
        </authorList>
    </citation>
    <scope>NUCLEOTIDE SEQUENCE</scope>
    <source>
        <strain evidence="1">RCC1693</strain>
    </source>
</reference>
<name>A0A7S2CJA3_9STRA</name>
<accession>A0A7S2CJA3</accession>
<sequence length="167" mass="18172">MKLGGFEAPSEHELISDLKTHLVWVLTQVTAKEHSATFWNRFLIGVELVLTATMGSFCYGEFSHPSSFFDLPIVATLAAGNIVVMTIHASGKFESKADLLKKYKSVGNNLVAECEVQIATFARDALQTEASLKLKAAYVQYVDSVSPFLDALSQSVSSPGIEMRPAV</sequence>
<gene>
    <name evidence="1" type="ORF">FPAR1323_LOCUS11576</name>
</gene>
<dbReference type="EMBL" id="HBGT01022015">
    <property type="protein sequence ID" value="CAD9427624.1"/>
    <property type="molecule type" value="Transcribed_RNA"/>
</dbReference>
<evidence type="ECO:0000313" key="1">
    <source>
        <dbReference type="EMBL" id="CAD9427624.1"/>
    </source>
</evidence>